<feature type="compositionally biased region" description="Basic residues" evidence="1">
    <location>
        <begin position="1"/>
        <end position="11"/>
    </location>
</feature>
<protein>
    <recommendedName>
        <fullName evidence="2">G domain-containing protein</fullName>
    </recommendedName>
</protein>
<evidence type="ECO:0000313" key="4">
    <source>
        <dbReference type="Proteomes" id="UP001213000"/>
    </source>
</evidence>
<reference evidence="3" key="1">
    <citation type="submission" date="2022-07" db="EMBL/GenBank/DDBJ databases">
        <title>Genome Sequence of Leucocoprinus birnbaumii.</title>
        <authorList>
            <person name="Buettner E."/>
        </authorList>
    </citation>
    <scope>NUCLEOTIDE SEQUENCE</scope>
    <source>
        <strain evidence="3">VT141</strain>
    </source>
</reference>
<feature type="domain" description="G" evidence="2">
    <location>
        <begin position="39"/>
        <end position="173"/>
    </location>
</feature>
<organism evidence="3 4">
    <name type="scientific">Leucocoprinus birnbaumii</name>
    <dbReference type="NCBI Taxonomy" id="56174"/>
    <lineage>
        <taxon>Eukaryota</taxon>
        <taxon>Fungi</taxon>
        <taxon>Dikarya</taxon>
        <taxon>Basidiomycota</taxon>
        <taxon>Agaricomycotina</taxon>
        <taxon>Agaricomycetes</taxon>
        <taxon>Agaricomycetidae</taxon>
        <taxon>Agaricales</taxon>
        <taxon>Agaricineae</taxon>
        <taxon>Agaricaceae</taxon>
        <taxon>Leucocoprinus</taxon>
    </lineage>
</organism>
<dbReference type="AlphaFoldDB" id="A0AAD5YJV1"/>
<dbReference type="Pfam" id="PF01926">
    <property type="entry name" value="MMR_HSR1"/>
    <property type="match status" value="1"/>
</dbReference>
<dbReference type="GO" id="GO:0005525">
    <property type="term" value="F:GTP binding"/>
    <property type="evidence" value="ECO:0007669"/>
    <property type="project" value="InterPro"/>
</dbReference>
<sequence length="339" mass="39597">MRSWFQRKIKRRPEPQGLHANAPDPEEAEKLRSKYTHFRILVIGRANAGKTTMLKRVCNSTEDPCIYDEKRNQLLEPTSQRGIHDIRRPFSFQSNPHFIFHDSPGFEAGGEEELQNVLSFLEEKAKAKDVDEQLHAIWFCFTPDVSRPLLALEQEFFNTQRTGNVPVVAIFTKFDDLIIQVYDREKHYSDNFENALATLEEKFEKPIKAYRHPPRAYVRFQSLHDDEGNHQEQIMELTKRTAESIDDFTLKNLFVVVQNNNLEVCIECAVNTKLFKSNNDLVHFFLSFHSPIAQTRKEIIDNQHCIMVWAYLLDGVCDHSEDDYIKETDARKKKASLHL</sequence>
<gene>
    <name evidence="3" type="ORF">NP233_g11998</name>
</gene>
<proteinExistence type="predicted"/>
<dbReference type="EMBL" id="JANIEX010001587">
    <property type="protein sequence ID" value="KAJ3556349.1"/>
    <property type="molecule type" value="Genomic_DNA"/>
</dbReference>
<dbReference type="CDD" id="cd00882">
    <property type="entry name" value="Ras_like_GTPase"/>
    <property type="match status" value="1"/>
</dbReference>
<feature type="region of interest" description="Disordered" evidence="1">
    <location>
        <begin position="1"/>
        <end position="26"/>
    </location>
</feature>
<evidence type="ECO:0000313" key="3">
    <source>
        <dbReference type="EMBL" id="KAJ3556349.1"/>
    </source>
</evidence>
<dbReference type="Gene3D" id="3.40.50.300">
    <property type="entry name" value="P-loop containing nucleotide triphosphate hydrolases"/>
    <property type="match status" value="1"/>
</dbReference>
<comment type="caution">
    <text evidence="3">The sequence shown here is derived from an EMBL/GenBank/DDBJ whole genome shotgun (WGS) entry which is preliminary data.</text>
</comment>
<accession>A0AAD5YJV1</accession>
<dbReference type="SUPFAM" id="SSF52540">
    <property type="entry name" value="P-loop containing nucleoside triphosphate hydrolases"/>
    <property type="match status" value="1"/>
</dbReference>
<evidence type="ECO:0000259" key="2">
    <source>
        <dbReference type="Pfam" id="PF01926"/>
    </source>
</evidence>
<keyword evidence="4" id="KW-1185">Reference proteome</keyword>
<dbReference type="Proteomes" id="UP001213000">
    <property type="component" value="Unassembled WGS sequence"/>
</dbReference>
<dbReference type="InterPro" id="IPR027417">
    <property type="entry name" value="P-loop_NTPase"/>
</dbReference>
<evidence type="ECO:0000256" key="1">
    <source>
        <dbReference type="SAM" id="MobiDB-lite"/>
    </source>
</evidence>
<dbReference type="InterPro" id="IPR006073">
    <property type="entry name" value="GTP-bd"/>
</dbReference>
<name>A0AAD5YJV1_9AGAR</name>